<dbReference type="GO" id="GO:0000062">
    <property type="term" value="F:fatty-acyl-CoA binding"/>
    <property type="evidence" value="ECO:0007669"/>
    <property type="project" value="InterPro"/>
</dbReference>
<dbReference type="InterPro" id="IPR000582">
    <property type="entry name" value="Acyl-CoA-binding_protein"/>
</dbReference>
<accession>A0A2G1VXX9</accession>
<dbReference type="OrthoDB" id="981216at2"/>
<organism evidence="2 3">
    <name type="scientific">Leeuwenhoekiella nanhaiensis</name>
    <dbReference type="NCBI Taxonomy" id="1655491"/>
    <lineage>
        <taxon>Bacteria</taxon>
        <taxon>Pseudomonadati</taxon>
        <taxon>Bacteroidota</taxon>
        <taxon>Flavobacteriia</taxon>
        <taxon>Flavobacteriales</taxon>
        <taxon>Flavobacteriaceae</taxon>
        <taxon>Leeuwenhoekiella</taxon>
    </lineage>
</organism>
<evidence type="ECO:0000313" key="3">
    <source>
        <dbReference type="Proteomes" id="UP000229433"/>
    </source>
</evidence>
<evidence type="ECO:0000259" key="1">
    <source>
        <dbReference type="PROSITE" id="PS51228"/>
    </source>
</evidence>
<dbReference type="Gene3D" id="1.20.80.10">
    <property type="match status" value="1"/>
</dbReference>
<dbReference type="Pfam" id="PF00887">
    <property type="entry name" value="ACBP"/>
    <property type="match status" value="1"/>
</dbReference>
<gene>
    <name evidence="2" type="ORF">CJ305_03485</name>
</gene>
<sequence>MSKKEALDKAFEEAAHRASNTSIALPQDIQLLLYAYYKKGNQENTILNAGNIKENDLRSAFKYNALIQLKGLSTKEAKKEYIKLVDKYIPS</sequence>
<protein>
    <recommendedName>
        <fullName evidence="1">ACB domain-containing protein</fullName>
    </recommendedName>
</protein>
<evidence type="ECO:0000313" key="2">
    <source>
        <dbReference type="EMBL" id="PHQ31289.1"/>
    </source>
</evidence>
<keyword evidence="3" id="KW-1185">Reference proteome</keyword>
<dbReference type="Proteomes" id="UP000229433">
    <property type="component" value="Unassembled WGS sequence"/>
</dbReference>
<name>A0A2G1VXX9_9FLAO</name>
<comment type="caution">
    <text evidence="2">The sequence shown here is derived from an EMBL/GenBank/DDBJ whole genome shotgun (WGS) entry which is preliminary data.</text>
</comment>
<reference evidence="2 3" key="1">
    <citation type="submission" date="2017-08" db="EMBL/GenBank/DDBJ databases">
        <title>The whole genome shortgun sequences of strain Leeuwenhoekiella nanhaiensis G18 from the South China Sea.</title>
        <authorList>
            <person name="Liu Q."/>
        </authorList>
    </citation>
    <scope>NUCLEOTIDE SEQUENCE [LARGE SCALE GENOMIC DNA]</scope>
    <source>
        <strain evidence="2 3">G18</strain>
    </source>
</reference>
<dbReference type="InterPro" id="IPR014352">
    <property type="entry name" value="FERM/acyl-CoA-bd_prot_sf"/>
</dbReference>
<dbReference type="PROSITE" id="PS51228">
    <property type="entry name" value="ACB_2"/>
    <property type="match status" value="1"/>
</dbReference>
<dbReference type="RefSeq" id="WP_099644830.1">
    <property type="nucleotide sequence ID" value="NZ_KZ319287.1"/>
</dbReference>
<dbReference type="InterPro" id="IPR035984">
    <property type="entry name" value="Acyl-CoA-binding_sf"/>
</dbReference>
<feature type="domain" description="ACB" evidence="1">
    <location>
        <begin position="7"/>
        <end position="91"/>
    </location>
</feature>
<proteinExistence type="predicted"/>
<dbReference type="AlphaFoldDB" id="A0A2G1VXX9"/>
<dbReference type="SUPFAM" id="SSF47027">
    <property type="entry name" value="Acyl-CoA binding protein"/>
    <property type="match status" value="1"/>
</dbReference>
<dbReference type="EMBL" id="NQXA01000001">
    <property type="protein sequence ID" value="PHQ31289.1"/>
    <property type="molecule type" value="Genomic_DNA"/>
</dbReference>